<accession>A0A1H8P9T0</accession>
<dbReference type="Proteomes" id="UP000182975">
    <property type="component" value="Unassembled WGS sequence"/>
</dbReference>
<keyword evidence="7" id="KW-1185">Reference proteome</keyword>
<dbReference type="Gene3D" id="3.90.700.10">
    <property type="entry name" value="Succinate dehydrogenase/fumarate reductase flavoprotein, catalytic domain"/>
    <property type="match status" value="1"/>
</dbReference>
<comment type="cofactor">
    <cofactor evidence="1">
        <name>FAD</name>
        <dbReference type="ChEBI" id="CHEBI:57692"/>
    </cofactor>
</comment>
<dbReference type="InterPro" id="IPR050315">
    <property type="entry name" value="FAD-oxidoreductase_2"/>
</dbReference>
<evidence type="ECO:0000313" key="7">
    <source>
        <dbReference type="Proteomes" id="UP000182975"/>
    </source>
</evidence>
<keyword evidence="3" id="KW-0274">FAD</keyword>
<dbReference type="InterPro" id="IPR036188">
    <property type="entry name" value="FAD/NAD-bd_sf"/>
</dbReference>
<dbReference type="PROSITE" id="PS51318">
    <property type="entry name" value="TAT"/>
    <property type="match status" value="1"/>
</dbReference>
<evidence type="ECO:0000256" key="1">
    <source>
        <dbReference type="ARBA" id="ARBA00001974"/>
    </source>
</evidence>
<evidence type="ECO:0000256" key="3">
    <source>
        <dbReference type="ARBA" id="ARBA00022827"/>
    </source>
</evidence>
<evidence type="ECO:0000313" key="6">
    <source>
        <dbReference type="EMBL" id="SEO38675.1"/>
    </source>
</evidence>
<organism evidence="6 7">
    <name type="scientific">Denitrobacterium detoxificans</name>
    <dbReference type="NCBI Taxonomy" id="79604"/>
    <lineage>
        <taxon>Bacteria</taxon>
        <taxon>Bacillati</taxon>
        <taxon>Actinomycetota</taxon>
        <taxon>Coriobacteriia</taxon>
        <taxon>Eggerthellales</taxon>
        <taxon>Eggerthellaceae</taxon>
        <taxon>Denitrobacterium</taxon>
    </lineage>
</organism>
<sequence>MGGFNMTTIDVSRRSFIKGGLAGAMGIVAAGSLAACAGSGSKKESSADSTKEQITVEETREADVVVVGLGASGLMAALAAADKGANVIAIDSAQNFEGTTNTHTTGAWMIGSKEQLKHADYLTEQEAFEWIEPGTHYQSNGKVLRNIIRSSAQAANYLIDGGVQLMYAFEGSTKDTPMLSRGGHIYLEEGEGRANNFRDMCAQRSNLETIFNCKAQQLVTDDSGNVTGIICKNGKTETQINAKAVIMCSGGFLANPDMIKELFAGAVLVNQGMGQNDGSGIKMCQEAGAQIGKNFSVSINEMGAANLKASPAYSWAPGRGTNPCFYLPLFGNILVDKRGERFMNEQQMCELTMFSGEPLLRDPYYYTIVDQAYVDRVKSSPVFDFLTAGTKQNMGPALLMGFQDVTLSDFDKSIDEAISQGWAAKADSIEELAKKFDLTDLPETIKAYNDACSKGYDDEFFLPADYMHAINQGPYYVFEYNPGAWVTLGGIKTDGFCRAVNADNDVIKGLYVAGVDGDFWSVPYFQGGSCNGFSLASGVLAGNTASADI</sequence>
<name>A0A1H8P9T0_9ACTN</name>
<dbReference type="SUPFAM" id="SSF51905">
    <property type="entry name" value="FAD/NAD(P)-binding domain"/>
    <property type="match status" value="1"/>
</dbReference>
<dbReference type="Gene3D" id="3.50.50.60">
    <property type="entry name" value="FAD/NAD(P)-binding domain"/>
    <property type="match status" value="1"/>
</dbReference>
<keyword evidence="2" id="KW-0285">Flavoprotein</keyword>
<dbReference type="SUPFAM" id="SSF56425">
    <property type="entry name" value="Succinate dehydrogenase/fumarate reductase flavoprotein, catalytic domain"/>
    <property type="match status" value="1"/>
</dbReference>
<dbReference type="InterPro" id="IPR003953">
    <property type="entry name" value="FAD-dep_OxRdtase_2_FAD-bd"/>
</dbReference>
<evidence type="ECO:0000256" key="2">
    <source>
        <dbReference type="ARBA" id="ARBA00022630"/>
    </source>
</evidence>
<reference evidence="7" key="1">
    <citation type="submission" date="2016-10" db="EMBL/GenBank/DDBJ databases">
        <authorList>
            <person name="Varghese N."/>
        </authorList>
    </citation>
    <scope>NUCLEOTIDE SEQUENCE [LARGE SCALE GENOMIC DNA]</scope>
    <source>
        <strain evidence="7">DSM 21843</strain>
    </source>
</reference>
<dbReference type="STRING" id="79604.AAY81_09405"/>
<feature type="domain" description="FAD-dependent oxidoreductase 2 FAD-binding" evidence="5">
    <location>
        <begin position="63"/>
        <end position="515"/>
    </location>
</feature>
<dbReference type="EMBL" id="FOEC01000001">
    <property type="protein sequence ID" value="SEO38675.1"/>
    <property type="molecule type" value="Genomic_DNA"/>
</dbReference>
<keyword evidence="4" id="KW-0560">Oxidoreductase</keyword>
<evidence type="ECO:0000259" key="5">
    <source>
        <dbReference type="Pfam" id="PF00890"/>
    </source>
</evidence>
<dbReference type="Pfam" id="PF00890">
    <property type="entry name" value="FAD_binding_2"/>
    <property type="match status" value="1"/>
</dbReference>
<dbReference type="InterPro" id="IPR027477">
    <property type="entry name" value="Succ_DH/fumarate_Rdtase_cat_sf"/>
</dbReference>
<dbReference type="PANTHER" id="PTHR43400">
    <property type="entry name" value="FUMARATE REDUCTASE"/>
    <property type="match status" value="1"/>
</dbReference>
<dbReference type="AlphaFoldDB" id="A0A1H8P9T0"/>
<gene>
    <name evidence="6" type="ORF">SAMN02910314_00078</name>
</gene>
<evidence type="ECO:0000256" key="4">
    <source>
        <dbReference type="ARBA" id="ARBA00023002"/>
    </source>
</evidence>
<dbReference type="OrthoDB" id="9806724at2"/>
<dbReference type="PANTHER" id="PTHR43400:SF7">
    <property type="entry name" value="FAD-DEPENDENT OXIDOREDUCTASE 2 FAD BINDING DOMAIN-CONTAINING PROTEIN"/>
    <property type="match status" value="1"/>
</dbReference>
<protein>
    <submittedName>
        <fullName evidence="6">Fumarate reductase flavoprotein subunit</fullName>
    </submittedName>
</protein>
<dbReference type="InterPro" id="IPR006311">
    <property type="entry name" value="TAT_signal"/>
</dbReference>
<proteinExistence type="predicted"/>
<dbReference type="GO" id="GO:0033765">
    <property type="term" value="F:steroid dehydrogenase activity, acting on the CH-CH group of donors"/>
    <property type="evidence" value="ECO:0007669"/>
    <property type="project" value="UniProtKB-ARBA"/>
</dbReference>